<dbReference type="AlphaFoldDB" id="A0A0F3PGX4"/>
<proteinExistence type="predicted"/>
<comment type="caution">
    <text evidence="1">The sequence shown here is derived from an EMBL/GenBank/DDBJ whole genome shotgun (WGS) entry which is preliminary data.</text>
</comment>
<evidence type="ECO:0000313" key="1">
    <source>
        <dbReference type="EMBL" id="KJV79156.1"/>
    </source>
</evidence>
<dbReference type="EMBL" id="LAOC01000001">
    <property type="protein sequence ID" value="KJV79156.1"/>
    <property type="molecule type" value="Genomic_DNA"/>
</dbReference>
<accession>A0A0F3PGX4</accession>
<name>A0A0F3PGX4_RICRH</name>
<protein>
    <submittedName>
        <fullName evidence="1">Uncharacterized protein</fullName>
    </submittedName>
</protein>
<gene>
    <name evidence="1" type="ORF">RMAECT_0641</name>
</gene>
<reference evidence="1 2" key="1">
    <citation type="submission" date="2015-01" db="EMBL/GenBank/DDBJ databases">
        <title>Genome Sequencing of Rickettsiales.</title>
        <authorList>
            <person name="Daugherty S.C."/>
            <person name="Su Q."/>
            <person name="Abolude K."/>
            <person name="Beier-Sexton M."/>
            <person name="Carlyon J.A."/>
            <person name="Carter R."/>
            <person name="Day N.P."/>
            <person name="Dumler S.J."/>
            <person name="Dyachenko V."/>
            <person name="Godinez A."/>
            <person name="Kurtti T.J."/>
            <person name="Lichay M."/>
            <person name="Mullins K.E."/>
            <person name="Ott S."/>
            <person name="Pappas-Brown V."/>
            <person name="Paris D.H."/>
            <person name="Patel P."/>
            <person name="Richards A.L."/>
            <person name="Sadzewicz L."/>
            <person name="Sears K."/>
            <person name="Seidman D."/>
            <person name="Sengamalay N."/>
            <person name="Stenos J."/>
            <person name="Tallon L.J."/>
            <person name="Vincent G."/>
            <person name="Fraser C.M."/>
            <person name="Munderloh U."/>
            <person name="Dunning-Hotopp J.C."/>
        </authorList>
    </citation>
    <scope>NUCLEOTIDE SEQUENCE [LARGE SCALE GENOMIC DNA]</scope>
    <source>
        <strain evidence="1 2">Ect</strain>
    </source>
</reference>
<evidence type="ECO:0000313" key="2">
    <source>
        <dbReference type="Proteomes" id="UP000033591"/>
    </source>
</evidence>
<dbReference type="PATRIC" id="fig|1359199.3.peg.625"/>
<organism evidence="1 2">
    <name type="scientific">Rickettsia rhipicephali str. Ect</name>
    <dbReference type="NCBI Taxonomy" id="1359199"/>
    <lineage>
        <taxon>Bacteria</taxon>
        <taxon>Pseudomonadati</taxon>
        <taxon>Pseudomonadota</taxon>
        <taxon>Alphaproteobacteria</taxon>
        <taxon>Rickettsiales</taxon>
        <taxon>Rickettsiaceae</taxon>
        <taxon>Rickettsieae</taxon>
        <taxon>Rickettsia</taxon>
        <taxon>spotted fever group</taxon>
    </lineage>
</organism>
<sequence>MFEENINAIDKFRRTLLMLAAKKGMIAVSLEFIKLLPP</sequence>
<dbReference type="Proteomes" id="UP000033591">
    <property type="component" value="Unassembled WGS sequence"/>
</dbReference>